<dbReference type="EMBL" id="VSSQ01011418">
    <property type="protein sequence ID" value="MPM46794.1"/>
    <property type="molecule type" value="Genomic_DNA"/>
</dbReference>
<proteinExistence type="predicted"/>
<sequence length="76" mass="8180">MIIKVLGTGCAKCKSLEANARQAVAEMGITAEVVKVQDMKDIMAFGVLRTPALVVDEKVVVYGKVPTVEEVKAFLK</sequence>
<dbReference type="AlphaFoldDB" id="A0A645AAT0"/>
<gene>
    <name evidence="2" type="ORF">SDC9_93500</name>
</gene>
<dbReference type="PANTHER" id="PTHR36450">
    <property type="entry name" value="THIOREDOXIN"/>
    <property type="match status" value="1"/>
</dbReference>
<comment type="caution">
    <text evidence="2">The sequence shown here is derived from an EMBL/GenBank/DDBJ whole genome shotgun (WGS) entry which is preliminary data.</text>
</comment>
<dbReference type="PANTHER" id="PTHR36450:SF1">
    <property type="entry name" value="THIOREDOXIN"/>
    <property type="match status" value="1"/>
</dbReference>
<organism evidence="2">
    <name type="scientific">bioreactor metagenome</name>
    <dbReference type="NCBI Taxonomy" id="1076179"/>
    <lineage>
        <taxon>unclassified sequences</taxon>
        <taxon>metagenomes</taxon>
        <taxon>ecological metagenomes</taxon>
    </lineage>
</organism>
<dbReference type="InterPro" id="IPR036249">
    <property type="entry name" value="Thioredoxin-like_sf"/>
</dbReference>
<dbReference type="SUPFAM" id="SSF52833">
    <property type="entry name" value="Thioredoxin-like"/>
    <property type="match status" value="1"/>
</dbReference>
<evidence type="ECO:0000313" key="2">
    <source>
        <dbReference type="EMBL" id="MPM46794.1"/>
    </source>
</evidence>
<dbReference type="InterPro" id="IPR005243">
    <property type="entry name" value="THIRX-like_proc"/>
</dbReference>
<dbReference type="PIRSF" id="PIRSF037031">
    <property type="entry name" value="Redox_disulphide_2"/>
    <property type="match status" value="1"/>
</dbReference>
<dbReference type="Gene3D" id="3.40.30.10">
    <property type="entry name" value="Glutaredoxin"/>
    <property type="match status" value="1"/>
</dbReference>
<dbReference type="InterPro" id="IPR012336">
    <property type="entry name" value="Thioredoxin-like_fold"/>
</dbReference>
<reference evidence="2" key="1">
    <citation type="submission" date="2019-08" db="EMBL/GenBank/DDBJ databases">
        <authorList>
            <person name="Kucharzyk K."/>
            <person name="Murdoch R.W."/>
            <person name="Higgins S."/>
            <person name="Loffler F."/>
        </authorList>
    </citation>
    <scope>NUCLEOTIDE SEQUENCE</scope>
</reference>
<feature type="domain" description="Thioredoxin-like fold" evidence="1">
    <location>
        <begin position="1"/>
        <end position="76"/>
    </location>
</feature>
<dbReference type="Pfam" id="PF13192">
    <property type="entry name" value="Thioredoxin_3"/>
    <property type="match status" value="1"/>
</dbReference>
<accession>A0A645AAT0</accession>
<protein>
    <recommendedName>
        <fullName evidence="1">Thioredoxin-like fold domain-containing protein</fullName>
    </recommendedName>
</protein>
<dbReference type="NCBIfam" id="TIGR00412">
    <property type="entry name" value="redox_disulf_2"/>
    <property type="match status" value="1"/>
</dbReference>
<evidence type="ECO:0000259" key="1">
    <source>
        <dbReference type="Pfam" id="PF13192"/>
    </source>
</evidence>
<name>A0A645AAT0_9ZZZZ</name>